<evidence type="ECO:0000313" key="3">
    <source>
        <dbReference type="Proteomes" id="UP000079169"/>
    </source>
</evidence>
<accession>A0A1S3DDN6</accession>
<dbReference type="RefSeq" id="XP_008479571.1">
    <property type="nucleotide sequence ID" value="XM_008481349.2"/>
</dbReference>
<protein>
    <submittedName>
        <fullName evidence="4">Dentin sialophosphoprotein-like</fullName>
    </submittedName>
</protein>
<dbReference type="Proteomes" id="UP000079169">
    <property type="component" value="Unplaced"/>
</dbReference>
<evidence type="ECO:0000313" key="4">
    <source>
        <dbReference type="RefSeq" id="XP_008479571.1"/>
    </source>
</evidence>
<feature type="compositionally biased region" description="Basic and acidic residues" evidence="1">
    <location>
        <begin position="193"/>
        <end position="213"/>
    </location>
</feature>
<gene>
    <name evidence="4" type="primary">LOC103516386</name>
</gene>
<feature type="signal peptide" evidence="2">
    <location>
        <begin position="1"/>
        <end position="21"/>
    </location>
</feature>
<keyword evidence="3" id="KW-1185">Reference proteome</keyword>
<dbReference type="PaxDb" id="121845-A0A1S3DDN6"/>
<keyword evidence="2" id="KW-0732">Signal</keyword>
<feature type="compositionally biased region" description="Basic and acidic residues" evidence="1">
    <location>
        <begin position="173"/>
        <end position="185"/>
    </location>
</feature>
<feature type="chain" id="PRO_5010356570" evidence="2">
    <location>
        <begin position="22"/>
        <end position="244"/>
    </location>
</feature>
<evidence type="ECO:0000256" key="1">
    <source>
        <dbReference type="SAM" id="MobiDB-lite"/>
    </source>
</evidence>
<dbReference type="KEGG" id="dci:103516386"/>
<dbReference type="GeneID" id="103516386"/>
<proteinExistence type="predicted"/>
<evidence type="ECO:0000256" key="2">
    <source>
        <dbReference type="SAM" id="SignalP"/>
    </source>
</evidence>
<dbReference type="AlphaFoldDB" id="A0A1S3DDN6"/>
<reference evidence="4" key="1">
    <citation type="submission" date="2025-08" db="UniProtKB">
        <authorList>
            <consortium name="RefSeq"/>
        </authorList>
    </citation>
    <scope>IDENTIFICATION</scope>
</reference>
<organism evidence="3 4">
    <name type="scientific">Diaphorina citri</name>
    <name type="common">Asian citrus psyllid</name>
    <dbReference type="NCBI Taxonomy" id="121845"/>
    <lineage>
        <taxon>Eukaryota</taxon>
        <taxon>Metazoa</taxon>
        <taxon>Ecdysozoa</taxon>
        <taxon>Arthropoda</taxon>
        <taxon>Hexapoda</taxon>
        <taxon>Insecta</taxon>
        <taxon>Pterygota</taxon>
        <taxon>Neoptera</taxon>
        <taxon>Paraneoptera</taxon>
        <taxon>Hemiptera</taxon>
        <taxon>Sternorrhyncha</taxon>
        <taxon>Psylloidea</taxon>
        <taxon>Psyllidae</taxon>
        <taxon>Diaphorininae</taxon>
        <taxon>Diaphorina</taxon>
    </lineage>
</organism>
<sequence>MRLLPVSAVLIGCFLLNLTSSLYLHPNQIQQMRPPYHEKITATTLPKPLHTKDYMRQSSSKESYPSRKISQEGIILYESQKAFDYERHTTGNHAGTHQSSRNVRSAEYTTTLPTHLTSDSNSPVPIPSGSFITLIHIQEFNGTTNDSSLVYENNGDASSAGVSLILRDSFESDSKESDSKSDSSDSKSNSSDSKSDSSDSKSDSSDSKSDSSDSKNPLLFFSPWCLGIRILYLESVLQSTFRQN</sequence>
<name>A0A1S3DDN6_DIACI</name>
<feature type="region of interest" description="Disordered" evidence="1">
    <location>
        <begin position="173"/>
        <end position="217"/>
    </location>
</feature>